<keyword evidence="3" id="KW-1185">Reference proteome</keyword>
<organism evidence="2 3">
    <name type="scientific">Penicillium canariense</name>
    <dbReference type="NCBI Taxonomy" id="189055"/>
    <lineage>
        <taxon>Eukaryota</taxon>
        <taxon>Fungi</taxon>
        <taxon>Dikarya</taxon>
        <taxon>Ascomycota</taxon>
        <taxon>Pezizomycotina</taxon>
        <taxon>Eurotiomycetes</taxon>
        <taxon>Eurotiomycetidae</taxon>
        <taxon>Eurotiales</taxon>
        <taxon>Aspergillaceae</taxon>
        <taxon>Penicillium</taxon>
    </lineage>
</organism>
<evidence type="ECO:0000313" key="2">
    <source>
        <dbReference type="EMBL" id="KAJ5166119.1"/>
    </source>
</evidence>
<evidence type="ECO:0000313" key="3">
    <source>
        <dbReference type="Proteomes" id="UP001149163"/>
    </source>
</evidence>
<protein>
    <submittedName>
        <fullName evidence="2">Uncharacterized protein</fullName>
    </submittedName>
</protein>
<dbReference type="AlphaFoldDB" id="A0A9W9LLP5"/>
<dbReference type="RefSeq" id="XP_056542580.1">
    <property type="nucleotide sequence ID" value="XM_056687025.1"/>
</dbReference>
<dbReference type="EMBL" id="JAPQKN010000003">
    <property type="protein sequence ID" value="KAJ5166119.1"/>
    <property type="molecule type" value="Genomic_DNA"/>
</dbReference>
<comment type="caution">
    <text evidence="2">The sequence shown here is derived from an EMBL/GenBank/DDBJ whole genome shotgun (WGS) entry which is preliminary data.</text>
</comment>
<reference evidence="2" key="2">
    <citation type="journal article" date="2023" name="IMA Fungus">
        <title>Comparative genomic study of the Penicillium genus elucidates a diverse pangenome and 15 lateral gene transfer events.</title>
        <authorList>
            <person name="Petersen C."/>
            <person name="Sorensen T."/>
            <person name="Nielsen M.R."/>
            <person name="Sondergaard T.E."/>
            <person name="Sorensen J.L."/>
            <person name="Fitzpatrick D.A."/>
            <person name="Frisvad J.C."/>
            <person name="Nielsen K.L."/>
        </authorList>
    </citation>
    <scope>NUCLEOTIDE SEQUENCE</scope>
    <source>
        <strain evidence="2">IBT 26290</strain>
    </source>
</reference>
<feature type="region of interest" description="Disordered" evidence="1">
    <location>
        <begin position="149"/>
        <end position="173"/>
    </location>
</feature>
<reference evidence="2" key="1">
    <citation type="submission" date="2022-11" db="EMBL/GenBank/DDBJ databases">
        <authorList>
            <person name="Petersen C."/>
        </authorList>
    </citation>
    <scope>NUCLEOTIDE SEQUENCE</scope>
    <source>
        <strain evidence="2">IBT 26290</strain>
    </source>
</reference>
<name>A0A9W9LLP5_9EURO</name>
<feature type="compositionally biased region" description="Basic and acidic residues" evidence="1">
    <location>
        <begin position="158"/>
        <end position="173"/>
    </location>
</feature>
<dbReference type="Proteomes" id="UP001149163">
    <property type="component" value="Unassembled WGS sequence"/>
</dbReference>
<evidence type="ECO:0000256" key="1">
    <source>
        <dbReference type="SAM" id="MobiDB-lite"/>
    </source>
</evidence>
<proteinExistence type="predicted"/>
<gene>
    <name evidence="2" type="ORF">N7482_004900</name>
</gene>
<sequence length="173" mass="18955">MVRVSQSTDAEIESKIVRTFPGPTRDTPSTLPLNDLGRNQDGFEWSGRDRLTAKLGGLAMAVCTESLSVRKSSGVAPEDNLALKLKASDAFQKQEYADAQGGYGFPGEEHGFRHTCRRFPENGGEDGMALLLSDGEPAMTARYNSLREVSVSRSTSDLNERKIVQETNRGRTE</sequence>
<dbReference type="GeneID" id="81426201"/>
<feature type="region of interest" description="Disordered" evidence="1">
    <location>
        <begin position="19"/>
        <end position="39"/>
    </location>
</feature>
<accession>A0A9W9LLP5</accession>